<comment type="caution">
    <text evidence="3">The sequence shown here is derived from an EMBL/GenBank/DDBJ whole genome shotgun (WGS) entry which is preliminary data.</text>
</comment>
<dbReference type="Proteomes" id="UP000717981">
    <property type="component" value="Unassembled WGS sequence"/>
</dbReference>
<comment type="similarity">
    <text evidence="1">Belongs to the SlyX family.</text>
</comment>
<dbReference type="AlphaFoldDB" id="A0A921NT44"/>
<reference evidence="3" key="1">
    <citation type="submission" date="2017-10" db="EMBL/GenBank/DDBJ databases">
        <title>Whole genome sequencing of members of genus Pseudoxanthomonas.</title>
        <authorList>
            <person name="Kumar S."/>
            <person name="Bansal K."/>
            <person name="Kaur A."/>
            <person name="Patil P."/>
            <person name="Sharma S."/>
            <person name="Patil P.B."/>
        </authorList>
    </citation>
    <scope>NUCLEOTIDE SEQUENCE</scope>
    <source>
        <strain evidence="3">DSM 22914</strain>
    </source>
</reference>
<evidence type="ECO:0000256" key="2">
    <source>
        <dbReference type="SAM" id="Coils"/>
    </source>
</evidence>
<dbReference type="HAMAP" id="MF_00715">
    <property type="entry name" value="SlyX"/>
    <property type="match status" value="1"/>
</dbReference>
<organism evidence="3 4">
    <name type="scientific">Pseudoxanthomonas taiwanensis</name>
    <dbReference type="NCBI Taxonomy" id="176598"/>
    <lineage>
        <taxon>Bacteria</taxon>
        <taxon>Pseudomonadati</taxon>
        <taxon>Pseudomonadota</taxon>
        <taxon>Gammaproteobacteria</taxon>
        <taxon>Lysobacterales</taxon>
        <taxon>Lysobacteraceae</taxon>
        <taxon>Pseudoxanthomonas</taxon>
    </lineage>
</organism>
<protein>
    <recommendedName>
        <fullName evidence="1">Protein SlyX homolog</fullName>
    </recommendedName>
</protein>
<dbReference type="NCBIfam" id="NF002024">
    <property type="entry name" value="PRK00846.1"/>
    <property type="match status" value="1"/>
</dbReference>
<dbReference type="EMBL" id="PDWK01000027">
    <property type="protein sequence ID" value="KAF1689112.1"/>
    <property type="molecule type" value="Genomic_DNA"/>
</dbReference>
<keyword evidence="2" id="KW-0175">Coiled coil</keyword>
<dbReference type="OrthoDB" id="5998734at2"/>
<proteinExistence type="inferred from homology"/>
<dbReference type="PANTHER" id="PTHR36508:SF1">
    <property type="entry name" value="PROTEIN SLYX"/>
    <property type="match status" value="1"/>
</dbReference>
<dbReference type="PANTHER" id="PTHR36508">
    <property type="entry name" value="PROTEIN SLYX"/>
    <property type="match status" value="1"/>
</dbReference>
<dbReference type="Gene3D" id="1.20.5.300">
    <property type="match status" value="1"/>
</dbReference>
<accession>A0A921NT44</accession>
<sequence>MVAGMDEDALEQRLVELETRLAFQEQALAELSQALAEMRLERARTDELLHAVLADLRGLRGALYADPASEPPPPHY</sequence>
<name>A0A921NT44_9GAMM</name>
<keyword evidence="4" id="KW-1185">Reference proteome</keyword>
<evidence type="ECO:0000313" key="4">
    <source>
        <dbReference type="Proteomes" id="UP000717981"/>
    </source>
</evidence>
<dbReference type="Pfam" id="PF04102">
    <property type="entry name" value="SlyX"/>
    <property type="match status" value="1"/>
</dbReference>
<feature type="coiled-coil region" evidence="2">
    <location>
        <begin position="7"/>
        <end position="48"/>
    </location>
</feature>
<evidence type="ECO:0000256" key="1">
    <source>
        <dbReference type="HAMAP-Rule" id="MF_00715"/>
    </source>
</evidence>
<dbReference type="InterPro" id="IPR007236">
    <property type="entry name" value="SlyX"/>
</dbReference>
<gene>
    <name evidence="1" type="primary">slyX</name>
    <name evidence="3" type="ORF">CR938_07085</name>
</gene>
<evidence type="ECO:0000313" key="3">
    <source>
        <dbReference type="EMBL" id="KAF1689112.1"/>
    </source>
</evidence>